<feature type="transmembrane region" description="Helical" evidence="1">
    <location>
        <begin position="12"/>
        <end position="34"/>
    </location>
</feature>
<name>A0A1B6I0D8_9HEMI</name>
<keyword evidence="1" id="KW-1133">Transmembrane helix</keyword>
<gene>
    <name evidence="2" type="ORF">g.23251</name>
</gene>
<sequence>GSDSIQFTMKHALFFASLGLLCVVWGFTPTSVYLQAIDRIIQKLVDNLESADYQALYENIQTYNEHSSEFLRKLKAKDPPFRKIAIEHCRLGKPEFPDCVNIHAFQLNLGWNDTQAADMFSLVDTTRNLWTAYNELCHDERYVRYLDKFTPDF</sequence>
<organism evidence="2">
    <name type="scientific">Homalodisca liturata</name>
    <dbReference type="NCBI Taxonomy" id="320908"/>
    <lineage>
        <taxon>Eukaryota</taxon>
        <taxon>Metazoa</taxon>
        <taxon>Ecdysozoa</taxon>
        <taxon>Arthropoda</taxon>
        <taxon>Hexapoda</taxon>
        <taxon>Insecta</taxon>
        <taxon>Pterygota</taxon>
        <taxon>Neoptera</taxon>
        <taxon>Paraneoptera</taxon>
        <taxon>Hemiptera</taxon>
        <taxon>Auchenorrhyncha</taxon>
        <taxon>Membracoidea</taxon>
        <taxon>Cicadellidae</taxon>
        <taxon>Cicadellinae</taxon>
        <taxon>Proconiini</taxon>
        <taxon>Homalodisca</taxon>
    </lineage>
</organism>
<evidence type="ECO:0000313" key="2">
    <source>
        <dbReference type="EMBL" id="JAS80354.1"/>
    </source>
</evidence>
<keyword evidence="1" id="KW-0812">Transmembrane</keyword>
<protein>
    <submittedName>
        <fullName evidence="2">Uncharacterized protein</fullName>
    </submittedName>
</protein>
<dbReference type="EMBL" id="GECU01027352">
    <property type="protein sequence ID" value="JAS80354.1"/>
    <property type="molecule type" value="Transcribed_RNA"/>
</dbReference>
<keyword evidence="1" id="KW-0472">Membrane</keyword>
<proteinExistence type="predicted"/>
<feature type="non-terminal residue" evidence="2">
    <location>
        <position position="1"/>
    </location>
</feature>
<dbReference type="AlphaFoldDB" id="A0A1B6I0D8"/>
<accession>A0A1B6I0D8</accession>
<reference evidence="2" key="1">
    <citation type="submission" date="2015-11" db="EMBL/GenBank/DDBJ databases">
        <title>De novo transcriptome assembly of four potential Pierce s Disease insect vectors from Arizona vineyards.</title>
        <authorList>
            <person name="Tassone E.E."/>
        </authorList>
    </citation>
    <scope>NUCLEOTIDE SEQUENCE</scope>
</reference>
<evidence type="ECO:0000256" key="1">
    <source>
        <dbReference type="SAM" id="Phobius"/>
    </source>
</evidence>